<dbReference type="GO" id="GO:0043190">
    <property type="term" value="C:ATP-binding cassette (ABC) transporter complex"/>
    <property type="evidence" value="ECO:0007669"/>
    <property type="project" value="InterPro"/>
</dbReference>
<dbReference type="GO" id="GO:0140359">
    <property type="term" value="F:ABC-type transporter activity"/>
    <property type="evidence" value="ECO:0007669"/>
    <property type="project" value="InterPro"/>
</dbReference>
<dbReference type="InterPro" id="IPR047817">
    <property type="entry name" value="ABC2_TM_bact-type"/>
</dbReference>
<gene>
    <name evidence="7" type="ordered locus">TGAM_1370</name>
</gene>
<dbReference type="PATRIC" id="fig|593117.10.peg.1370"/>
<sequence>MPPIFDLFVKEVKLIARRKSILFFLIFIPLFFGAISSSYKSAVPGDTPVAIVLAENVSQDDVWAIMTLARTFSNPHLVPNLTVALNGLQREEYYVVIEVRKFGGLEAGEYVVYYDRTMNPVASISENLIRLLRIELKGARIESAGINDKVSLPMFFLPGILLFISMMVGFELVADNTISEKNVFPRLRLAGVFTENFVVRVIIMPLLVLVQTLLVLIIYHLMNVKVSIDIGVVTILVLNTLLFSLLGLLVTMLLRFEPHAKTFLHVLMGFIIFISGLFYPVGFFPEVLQRIARLTPTYYSAVLMRAFMFRPGGVSLYFDYIAINVISVVLLSIVVLIVHGRALKWSVQ</sequence>
<evidence type="ECO:0000313" key="7">
    <source>
        <dbReference type="EMBL" id="ACS33872.1"/>
    </source>
</evidence>
<name>C5A6L0_THEGJ</name>
<keyword evidence="2 5" id="KW-0812">Transmembrane</keyword>
<organism evidence="7 8">
    <name type="scientific">Thermococcus gammatolerans (strain DSM 15229 / JCM 11827 / EJ3)</name>
    <dbReference type="NCBI Taxonomy" id="593117"/>
    <lineage>
        <taxon>Archaea</taxon>
        <taxon>Methanobacteriati</taxon>
        <taxon>Methanobacteriota</taxon>
        <taxon>Thermococci</taxon>
        <taxon>Thermococcales</taxon>
        <taxon>Thermococcaceae</taxon>
        <taxon>Thermococcus</taxon>
    </lineage>
</organism>
<dbReference type="InterPro" id="IPR000412">
    <property type="entry name" value="ABC_2_transport"/>
</dbReference>
<evidence type="ECO:0000256" key="2">
    <source>
        <dbReference type="ARBA" id="ARBA00022692"/>
    </source>
</evidence>
<dbReference type="HOGENOM" id="CLU_066578_0_0_2"/>
<dbReference type="GeneID" id="7988429"/>
<dbReference type="PRINTS" id="PR00164">
    <property type="entry name" value="ABC2TRNSPORT"/>
</dbReference>
<evidence type="ECO:0000256" key="3">
    <source>
        <dbReference type="ARBA" id="ARBA00022989"/>
    </source>
</evidence>
<dbReference type="KEGG" id="tga:TGAM_1370"/>
<feature type="domain" description="ABC transmembrane type-2" evidence="6">
    <location>
        <begin position="118"/>
        <end position="346"/>
    </location>
</feature>
<dbReference type="OrthoDB" id="102449at2157"/>
<evidence type="ECO:0000313" key="8">
    <source>
        <dbReference type="Proteomes" id="UP000001488"/>
    </source>
</evidence>
<dbReference type="InterPro" id="IPR052902">
    <property type="entry name" value="ABC-2_transporter"/>
</dbReference>
<evidence type="ECO:0000259" key="6">
    <source>
        <dbReference type="PROSITE" id="PS51012"/>
    </source>
</evidence>
<feature type="transmembrane region" description="Helical" evidence="5">
    <location>
        <begin position="21"/>
        <end position="39"/>
    </location>
</feature>
<dbReference type="PROSITE" id="PS51012">
    <property type="entry name" value="ABC_TM2"/>
    <property type="match status" value="1"/>
</dbReference>
<feature type="transmembrane region" description="Helical" evidence="5">
    <location>
        <begin position="228"/>
        <end position="250"/>
    </location>
</feature>
<feature type="transmembrane region" description="Helical" evidence="5">
    <location>
        <begin position="155"/>
        <end position="176"/>
    </location>
</feature>
<evidence type="ECO:0000256" key="4">
    <source>
        <dbReference type="ARBA" id="ARBA00023136"/>
    </source>
</evidence>
<dbReference type="InterPro" id="IPR013525">
    <property type="entry name" value="ABC2_TM"/>
</dbReference>
<feature type="transmembrane region" description="Helical" evidence="5">
    <location>
        <begin position="317"/>
        <end position="338"/>
    </location>
</feature>
<protein>
    <submittedName>
        <fullName evidence="7">ABC-2 type transport system permease component, putative</fullName>
    </submittedName>
</protein>
<keyword evidence="8" id="KW-1185">Reference proteome</keyword>
<dbReference type="AlphaFoldDB" id="C5A6L0"/>
<evidence type="ECO:0000256" key="1">
    <source>
        <dbReference type="ARBA" id="ARBA00004141"/>
    </source>
</evidence>
<dbReference type="RefSeq" id="WP_015858984.1">
    <property type="nucleotide sequence ID" value="NC_012804.1"/>
</dbReference>
<evidence type="ECO:0000256" key="5">
    <source>
        <dbReference type="SAM" id="Phobius"/>
    </source>
</evidence>
<keyword evidence="3 5" id="KW-1133">Transmembrane helix</keyword>
<keyword evidence="4 5" id="KW-0472">Membrane</keyword>
<feature type="transmembrane region" description="Helical" evidence="5">
    <location>
        <begin position="197"/>
        <end position="222"/>
    </location>
</feature>
<dbReference type="PANTHER" id="PTHR43027:SF1">
    <property type="entry name" value="DOXORUBICIN RESISTANCE ABC TRANSPORTER PERMEASE PROTEIN DRRC-RELATED"/>
    <property type="match status" value="1"/>
</dbReference>
<reference evidence="7 8" key="1">
    <citation type="journal article" date="2007" name="Genome Biol.">
        <title>Genome analysis and genome-wide proteomics of Thermococcus gammatolerans, the most radioresistant organism known amongst the Archaea.</title>
        <authorList>
            <person name="Zivanovic Y."/>
            <person name="Armengaud J."/>
            <person name="Lagorce A."/>
            <person name="Leplat C."/>
            <person name="Guerin P."/>
            <person name="Dutertre M."/>
            <person name="Anthouard V."/>
            <person name="Forterre P."/>
            <person name="Wincker P."/>
            <person name="Confalonieri F."/>
        </authorList>
    </citation>
    <scope>NUCLEOTIDE SEQUENCE [LARGE SCALE GENOMIC DNA]</scope>
    <source>
        <strain evidence="8">DSM 15229 / JCM 11827 / EJ3</strain>
    </source>
</reference>
<dbReference type="Proteomes" id="UP000001488">
    <property type="component" value="Chromosome"/>
</dbReference>
<dbReference type="STRING" id="593117.TGAM_1370"/>
<dbReference type="PANTHER" id="PTHR43027">
    <property type="entry name" value="DOXORUBICIN RESISTANCE ABC TRANSPORTER PERMEASE PROTEIN DRRC-RELATED"/>
    <property type="match status" value="1"/>
</dbReference>
<accession>C5A6L0</accession>
<feature type="transmembrane region" description="Helical" evidence="5">
    <location>
        <begin position="262"/>
        <end position="281"/>
    </location>
</feature>
<dbReference type="Pfam" id="PF12698">
    <property type="entry name" value="ABC2_membrane_3"/>
    <property type="match status" value="1"/>
</dbReference>
<comment type="subcellular location">
    <subcellularLocation>
        <location evidence="1">Membrane</location>
        <topology evidence="1">Multi-pass membrane protein</topology>
    </subcellularLocation>
</comment>
<proteinExistence type="predicted"/>
<dbReference type="EMBL" id="CP001398">
    <property type="protein sequence ID" value="ACS33872.1"/>
    <property type="molecule type" value="Genomic_DNA"/>
</dbReference>
<dbReference type="eggNOG" id="arCOG01463">
    <property type="taxonomic scope" value="Archaea"/>
</dbReference>
<dbReference type="PaxDb" id="593117-TGAM_1370"/>